<dbReference type="InterPro" id="IPR029001">
    <property type="entry name" value="ITPase-like_fam"/>
</dbReference>
<comment type="caution">
    <text evidence="3">Lacks conserved residue(s) required for the propagation of feature annotation.</text>
</comment>
<comment type="cofactor">
    <cofactor evidence="1 3">
        <name>a divalent metal cation</name>
        <dbReference type="ChEBI" id="CHEBI:60240"/>
    </cofactor>
</comment>
<comment type="catalytic activity">
    <reaction evidence="3">
        <text>dTTP + H2O = dTMP + diphosphate + H(+)</text>
        <dbReference type="Rhea" id="RHEA:28534"/>
        <dbReference type="ChEBI" id="CHEBI:15377"/>
        <dbReference type="ChEBI" id="CHEBI:15378"/>
        <dbReference type="ChEBI" id="CHEBI:33019"/>
        <dbReference type="ChEBI" id="CHEBI:37568"/>
        <dbReference type="ChEBI" id="CHEBI:63528"/>
        <dbReference type="EC" id="3.6.1.9"/>
    </reaction>
</comment>
<keyword evidence="3" id="KW-0546">Nucleotide metabolism</keyword>
<feature type="active site" description="Proton acceptor" evidence="3">
    <location>
        <position position="67"/>
    </location>
</feature>
<dbReference type="EMBL" id="JAPOHA010000004">
    <property type="protein sequence ID" value="MCY1713713.1"/>
    <property type="molecule type" value="Genomic_DNA"/>
</dbReference>
<dbReference type="PANTHER" id="PTHR43213">
    <property type="entry name" value="BIFUNCTIONAL DTTP/UTP PYROPHOSPHATASE/METHYLTRANSFERASE PROTEIN-RELATED"/>
    <property type="match status" value="1"/>
</dbReference>
<dbReference type="PANTHER" id="PTHR43213:SF5">
    <property type="entry name" value="BIFUNCTIONAL DTTP_UTP PYROPHOSPHATASE_METHYLTRANSFERASE PROTEIN-RELATED"/>
    <property type="match status" value="1"/>
</dbReference>
<feature type="site" description="Important for substrate specificity" evidence="3">
    <location>
        <position position="68"/>
    </location>
</feature>
<dbReference type="Proteomes" id="UP001082703">
    <property type="component" value="Unassembled WGS sequence"/>
</dbReference>
<comment type="function">
    <text evidence="3">Nucleoside triphosphate pyrophosphatase that hydrolyzes dTTP and UTP. May have a dual role in cell division arrest and in preventing the incorporation of modified nucleotides into cellular nucleic acids.</text>
</comment>
<evidence type="ECO:0000313" key="5">
    <source>
        <dbReference type="Proteomes" id="UP001082703"/>
    </source>
</evidence>
<reference evidence="4 5" key="1">
    <citation type="submission" date="2022-11" db="EMBL/GenBank/DDBJ databases">
        <authorList>
            <person name="Caiyu Z."/>
        </authorList>
    </citation>
    <scope>NUCLEOTIDE SEQUENCE [LARGE SCALE GENOMIC DNA]</scope>
    <source>
        <strain evidence="4 5">YR-4</strain>
    </source>
</reference>
<evidence type="ECO:0000256" key="1">
    <source>
        <dbReference type="ARBA" id="ARBA00001968"/>
    </source>
</evidence>
<evidence type="ECO:0000256" key="3">
    <source>
        <dbReference type="HAMAP-Rule" id="MF_00528"/>
    </source>
</evidence>
<feature type="site" description="Important for substrate specificity" evidence="3">
    <location>
        <position position="10"/>
    </location>
</feature>
<dbReference type="SUPFAM" id="SSF52972">
    <property type="entry name" value="ITPase-like"/>
    <property type="match status" value="1"/>
</dbReference>
<dbReference type="Pfam" id="PF02545">
    <property type="entry name" value="Maf"/>
    <property type="match status" value="1"/>
</dbReference>
<dbReference type="CDD" id="cd00555">
    <property type="entry name" value="Maf"/>
    <property type="match status" value="1"/>
</dbReference>
<organism evidence="4 5">
    <name type="scientific">Caproiciproducens galactitolivorans</name>
    <dbReference type="NCBI Taxonomy" id="642589"/>
    <lineage>
        <taxon>Bacteria</taxon>
        <taxon>Bacillati</taxon>
        <taxon>Bacillota</taxon>
        <taxon>Clostridia</taxon>
        <taxon>Eubacteriales</taxon>
        <taxon>Acutalibacteraceae</taxon>
        <taxon>Caproiciproducens</taxon>
    </lineage>
</organism>
<gene>
    <name evidence="4" type="ORF">OUY18_05520</name>
</gene>
<proteinExistence type="inferred from homology"/>
<evidence type="ECO:0000313" key="4">
    <source>
        <dbReference type="EMBL" id="MCY1713713.1"/>
    </source>
</evidence>
<dbReference type="RefSeq" id="WP_268057734.1">
    <property type="nucleotide sequence ID" value="NZ_JAPOHA010000004.1"/>
</dbReference>
<keyword evidence="3" id="KW-0963">Cytoplasm</keyword>
<feature type="site" description="Important for substrate specificity" evidence="3">
    <location>
        <position position="150"/>
    </location>
</feature>
<dbReference type="PIRSF" id="PIRSF006305">
    <property type="entry name" value="Maf"/>
    <property type="match status" value="1"/>
</dbReference>
<accession>A0ABT4BUX0</accession>
<dbReference type="NCBIfam" id="TIGR00172">
    <property type="entry name" value="maf"/>
    <property type="match status" value="1"/>
</dbReference>
<comment type="similarity">
    <text evidence="3">Belongs to the Maf family. YhdE subfamily.</text>
</comment>
<sequence>MLLLASSSPRRSELLKMAGYDFTVVPADINEGYLRGTPPIQIVELLAARKAEAVAKLHPQDIVLGADTIVVLKGRVLGKPKNEEEAKAMLKLLAGNVHQVYTGYCIINNRKYLRGHESTSVEFYPLSESEIDSYVARGESLDKAGAYAIQGRGALFIKRIDGDYYNVMGLPIGKINRILAGMKTAEDGK</sequence>
<comment type="catalytic activity">
    <reaction evidence="3">
        <text>UTP + H2O = UMP + diphosphate + H(+)</text>
        <dbReference type="Rhea" id="RHEA:29395"/>
        <dbReference type="ChEBI" id="CHEBI:15377"/>
        <dbReference type="ChEBI" id="CHEBI:15378"/>
        <dbReference type="ChEBI" id="CHEBI:33019"/>
        <dbReference type="ChEBI" id="CHEBI:46398"/>
        <dbReference type="ChEBI" id="CHEBI:57865"/>
        <dbReference type="EC" id="3.6.1.9"/>
    </reaction>
</comment>
<dbReference type="EC" id="3.6.1.9" evidence="3"/>
<keyword evidence="5" id="KW-1185">Reference proteome</keyword>
<comment type="subcellular location">
    <subcellularLocation>
        <location evidence="3">Cytoplasm</location>
    </subcellularLocation>
</comment>
<protein>
    <recommendedName>
        <fullName evidence="3">dTTP/UTP pyrophosphatase</fullName>
        <shortName evidence="3">dTTPase/UTPase</shortName>
        <ecNumber evidence="3">3.6.1.9</ecNumber>
    </recommendedName>
    <alternativeName>
        <fullName evidence="3">Nucleoside triphosphate pyrophosphatase</fullName>
    </alternativeName>
    <alternativeName>
        <fullName evidence="3">Nucleotide pyrophosphatase</fullName>
        <shortName evidence="3">Nucleotide PPase</shortName>
    </alternativeName>
</protein>
<dbReference type="HAMAP" id="MF_00528">
    <property type="entry name" value="Maf"/>
    <property type="match status" value="1"/>
</dbReference>
<dbReference type="Gene3D" id="3.90.950.10">
    <property type="match status" value="1"/>
</dbReference>
<comment type="caution">
    <text evidence="4">The sequence shown here is derived from an EMBL/GenBank/DDBJ whole genome shotgun (WGS) entry which is preliminary data.</text>
</comment>
<name>A0ABT4BUX0_9FIRM</name>
<evidence type="ECO:0000256" key="2">
    <source>
        <dbReference type="ARBA" id="ARBA00022801"/>
    </source>
</evidence>
<dbReference type="InterPro" id="IPR003697">
    <property type="entry name" value="Maf-like"/>
</dbReference>
<keyword evidence="2 3" id="KW-0378">Hydrolase</keyword>